<evidence type="ECO:0000256" key="5">
    <source>
        <dbReference type="ARBA" id="ARBA00023186"/>
    </source>
</evidence>
<dbReference type="Proteomes" id="UP000774326">
    <property type="component" value="Unassembled WGS sequence"/>
</dbReference>
<dbReference type="EMBL" id="JAEUBG010002832">
    <property type="protein sequence ID" value="KAH3683997.1"/>
    <property type="molecule type" value="Genomic_DNA"/>
</dbReference>
<dbReference type="GO" id="GO:0009408">
    <property type="term" value="P:response to heat"/>
    <property type="evidence" value="ECO:0007669"/>
    <property type="project" value="InterPro"/>
</dbReference>
<feature type="domain" description="J" evidence="8">
    <location>
        <begin position="57"/>
        <end position="121"/>
    </location>
</feature>
<evidence type="ECO:0000313" key="10">
    <source>
        <dbReference type="EMBL" id="KAH3683997.1"/>
    </source>
</evidence>
<dbReference type="Gene3D" id="2.10.230.10">
    <property type="entry name" value="Heat shock protein DnaJ, cysteine-rich domain"/>
    <property type="match status" value="1"/>
</dbReference>
<evidence type="ECO:0000313" key="11">
    <source>
        <dbReference type="Proteomes" id="UP000774326"/>
    </source>
</evidence>
<gene>
    <name evidence="10" type="ORF">WICPIJ_005020</name>
</gene>
<keyword evidence="1 7" id="KW-0479">Metal-binding</keyword>
<dbReference type="FunFam" id="2.10.230.10:FF:000002">
    <property type="entry name" value="Molecular chaperone DnaJ"/>
    <property type="match status" value="1"/>
</dbReference>
<reference evidence="10" key="1">
    <citation type="journal article" date="2021" name="Open Biol.">
        <title>Shared evolutionary footprints suggest mitochondrial oxidative damage underlies multiple complex I losses in fungi.</title>
        <authorList>
            <person name="Schikora-Tamarit M.A."/>
            <person name="Marcet-Houben M."/>
            <person name="Nosek J."/>
            <person name="Gabaldon T."/>
        </authorList>
    </citation>
    <scope>NUCLEOTIDE SEQUENCE</scope>
    <source>
        <strain evidence="10">CBS2887</strain>
    </source>
</reference>
<dbReference type="SMART" id="SM00271">
    <property type="entry name" value="DnaJ"/>
    <property type="match status" value="1"/>
</dbReference>
<dbReference type="Pfam" id="PF01556">
    <property type="entry name" value="DnaJ_C"/>
    <property type="match status" value="1"/>
</dbReference>
<dbReference type="CDD" id="cd10747">
    <property type="entry name" value="DnaJ_C"/>
    <property type="match status" value="1"/>
</dbReference>
<dbReference type="Gene3D" id="1.10.287.110">
    <property type="entry name" value="DnaJ domain"/>
    <property type="match status" value="1"/>
</dbReference>
<dbReference type="GO" id="GO:0051082">
    <property type="term" value="F:unfolded protein binding"/>
    <property type="evidence" value="ECO:0007669"/>
    <property type="project" value="InterPro"/>
</dbReference>
<accession>A0A9P8Q6I6</accession>
<evidence type="ECO:0000256" key="2">
    <source>
        <dbReference type="ARBA" id="ARBA00022737"/>
    </source>
</evidence>
<dbReference type="InterPro" id="IPR001305">
    <property type="entry name" value="HSP_DnaJ_Cys-rich_dom"/>
</dbReference>
<dbReference type="InterPro" id="IPR002939">
    <property type="entry name" value="DnaJ_C"/>
</dbReference>
<dbReference type="GO" id="GO:0008270">
    <property type="term" value="F:zinc ion binding"/>
    <property type="evidence" value="ECO:0007669"/>
    <property type="project" value="UniProtKB-KW"/>
</dbReference>
<evidence type="ECO:0000256" key="7">
    <source>
        <dbReference type="PROSITE-ProRule" id="PRU00546"/>
    </source>
</evidence>
<sequence length="489" mass="51927">MARPAVSSIPSLSQTLNKLTRRSFATIRTPLTRRTLPKPFLSSYRSFHATSKASLEDPYQTLGVDKSASSSDIKKAYYKLAKKYHPDINKEAEAEKKFHNIQEAYEILSDAEKKQQYDQFGSAAFNGGADGPGAGGFGGFGGAGSPFGNAQGFGGFGNINFEDLFGSAFGGAAHGRGGRGRAHAGSSYVTEYRGEDIEVSKILTLKEAVFGVHGTEINYNVLDNCGTCSGSGLKEGKKKTTCASCGGTGQTVHYMQGGFQMASTCMPCEGTGVTISSADACGTCHGQGVVEKKKSSDVDLQPGLFDGARCRITGGGDSPKVTTGPGIKTVKGDLYIRIRVQPDPRFTVSKNDIIHKVTIPFTTAALGGQIEVPTVDGPSVRLKVPAGTQHGKVLSVSGMGVPIRADINNRGALNVVLNVEIPKPTNPLQTALLEALAEQMGDTTAKKSENWDEFKKTLNDDTQSGNVSKFKKFFGGAMKHFFPGHEDKK</sequence>
<dbReference type="FunFam" id="2.60.260.20:FF:000005">
    <property type="entry name" value="Chaperone protein dnaJ 1, mitochondrial"/>
    <property type="match status" value="1"/>
</dbReference>
<dbReference type="PRINTS" id="PR00625">
    <property type="entry name" value="JDOMAIN"/>
</dbReference>
<keyword evidence="4 7" id="KW-0862">Zinc</keyword>
<dbReference type="Gene3D" id="2.60.260.20">
    <property type="entry name" value="Urease metallochaperone UreE, N-terminal domain"/>
    <property type="match status" value="2"/>
</dbReference>
<dbReference type="GO" id="GO:0005737">
    <property type="term" value="C:cytoplasm"/>
    <property type="evidence" value="ECO:0007669"/>
    <property type="project" value="TreeGrafter"/>
</dbReference>
<dbReference type="OrthoDB" id="10256793at2759"/>
<dbReference type="SUPFAM" id="SSF57938">
    <property type="entry name" value="DnaJ/Hsp40 cysteine-rich domain"/>
    <property type="match status" value="1"/>
</dbReference>
<dbReference type="InterPro" id="IPR008971">
    <property type="entry name" value="HSP40/DnaJ_pept-bd"/>
</dbReference>
<dbReference type="InterPro" id="IPR001623">
    <property type="entry name" value="DnaJ_domain"/>
</dbReference>
<comment type="caution">
    <text evidence="10">The sequence shown here is derived from an EMBL/GenBank/DDBJ whole genome shotgun (WGS) entry which is preliminary data.</text>
</comment>
<protein>
    <recommendedName>
        <fullName evidence="6">DnaJ homolog 1, mitochondrial</fullName>
    </recommendedName>
</protein>
<dbReference type="AlphaFoldDB" id="A0A9P8Q6I6"/>
<dbReference type="GO" id="GO:0042026">
    <property type="term" value="P:protein refolding"/>
    <property type="evidence" value="ECO:0007669"/>
    <property type="project" value="TreeGrafter"/>
</dbReference>
<dbReference type="PROSITE" id="PS51188">
    <property type="entry name" value="ZF_CR"/>
    <property type="match status" value="1"/>
</dbReference>
<dbReference type="SUPFAM" id="SSF49493">
    <property type="entry name" value="HSP40/DnaJ peptide-binding domain"/>
    <property type="match status" value="2"/>
</dbReference>
<dbReference type="PROSITE" id="PS50076">
    <property type="entry name" value="DNAJ_2"/>
    <property type="match status" value="1"/>
</dbReference>
<evidence type="ECO:0000256" key="1">
    <source>
        <dbReference type="ARBA" id="ARBA00022723"/>
    </source>
</evidence>
<dbReference type="GO" id="GO:0005524">
    <property type="term" value="F:ATP binding"/>
    <property type="evidence" value="ECO:0007669"/>
    <property type="project" value="InterPro"/>
</dbReference>
<keyword evidence="2" id="KW-0677">Repeat</keyword>
<evidence type="ECO:0000256" key="3">
    <source>
        <dbReference type="ARBA" id="ARBA00022771"/>
    </source>
</evidence>
<dbReference type="PANTHER" id="PTHR43096:SF52">
    <property type="entry name" value="DNAJ HOMOLOG 1, MITOCHONDRIAL-RELATED"/>
    <property type="match status" value="1"/>
</dbReference>
<dbReference type="CDD" id="cd06257">
    <property type="entry name" value="DnaJ"/>
    <property type="match status" value="1"/>
</dbReference>
<dbReference type="InterPro" id="IPR018253">
    <property type="entry name" value="DnaJ_domain_CS"/>
</dbReference>
<proteinExistence type="inferred from homology"/>
<dbReference type="PROSITE" id="PS00636">
    <property type="entry name" value="DNAJ_1"/>
    <property type="match status" value="1"/>
</dbReference>
<keyword evidence="11" id="KW-1185">Reference proteome</keyword>
<evidence type="ECO:0000256" key="6">
    <source>
        <dbReference type="ARBA" id="ARBA00072890"/>
    </source>
</evidence>
<evidence type="ECO:0000256" key="4">
    <source>
        <dbReference type="ARBA" id="ARBA00022833"/>
    </source>
</evidence>
<reference evidence="10" key="2">
    <citation type="submission" date="2021-01" db="EMBL/GenBank/DDBJ databases">
        <authorList>
            <person name="Schikora-Tamarit M.A."/>
        </authorList>
    </citation>
    <scope>NUCLEOTIDE SEQUENCE</scope>
    <source>
        <strain evidence="10">CBS2887</strain>
    </source>
</reference>
<dbReference type="PANTHER" id="PTHR43096">
    <property type="entry name" value="DNAJ HOMOLOG 1, MITOCHONDRIAL-RELATED"/>
    <property type="match status" value="1"/>
</dbReference>
<dbReference type="CDD" id="cd10719">
    <property type="entry name" value="DnaJ_zf"/>
    <property type="match status" value="1"/>
</dbReference>
<dbReference type="Pfam" id="PF00684">
    <property type="entry name" value="DnaJ_CXXCXGXG"/>
    <property type="match status" value="1"/>
</dbReference>
<dbReference type="GO" id="GO:0031072">
    <property type="term" value="F:heat shock protein binding"/>
    <property type="evidence" value="ECO:0007669"/>
    <property type="project" value="InterPro"/>
</dbReference>
<feature type="domain" description="CR-type" evidence="9">
    <location>
        <begin position="212"/>
        <end position="293"/>
    </location>
</feature>
<dbReference type="Pfam" id="PF00226">
    <property type="entry name" value="DnaJ"/>
    <property type="match status" value="1"/>
</dbReference>
<evidence type="ECO:0000259" key="8">
    <source>
        <dbReference type="PROSITE" id="PS50076"/>
    </source>
</evidence>
<dbReference type="SUPFAM" id="SSF46565">
    <property type="entry name" value="Chaperone J-domain"/>
    <property type="match status" value="1"/>
</dbReference>
<dbReference type="InterPro" id="IPR036869">
    <property type="entry name" value="J_dom_sf"/>
</dbReference>
<feature type="zinc finger region" description="CR-type" evidence="7">
    <location>
        <begin position="212"/>
        <end position="293"/>
    </location>
</feature>
<keyword evidence="3 7" id="KW-0863">Zinc-finger</keyword>
<dbReference type="InterPro" id="IPR036410">
    <property type="entry name" value="HSP_DnaJ_Cys-rich_dom_sf"/>
</dbReference>
<name>A0A9P8Q6I6_WICPI</name>
<dbReference type="InterPro" id="IPR012724">
    <property type="entry name" value="DnaJ"/>
</dbReference>
<dbReference type="HAMAP" id="MF_01152">
    <property type="entry name" value="DnaJ"/>
    <property type="match status" value="1"/>
</dbReference>
<evidence type="ECO:0000259" key="9">
    <source>
        <dbReference type="PROSITE" id="PS51188"/>
    </source>
</evidence>
<organism evidence="10 11">
    <name type="scientific">Wickerhamomyces pijperi</name>
    <name type="common">Yeast</name>
    <name type="synonym">Pichia pijperi</name>
    <dbReference type="NCBI Taxonomy" id="599730"/>
    <lineage>
        <taxon>Eukaryota</taxon>
        <taxon>Fungi</taxon>
        <taxon>Dikarya</taxon>
        <taxon>Ascomycota</taxon>
        <taxon>Saccharomycotina</taxon>
        <taxon>Saccharomycetes</taxon>
        <taxon>Phaffomycetales</taxon>
        <taxon>Wickerhamomycetaceae</taxon>
        <taxon>Wickerhamomyces</taxon>
    </lineage>
</organism>
<keyword evidence="5" id="KW-0143">Chaperone</keyword>